<comment type="caution">
    <text evidence="2">The sequence shown here is derived from an EMBL/GenBank/DDBJ whole genome shotgun (WGS) entry which is preliminary data.</text>
</comment>
<gene>
    <name evidence="2" type="ORF">TGDOM2_318220</name>
</gene>
<dbReference type="EMBL" id="AHZU02001573">
    <property type="protein sequence ID" value="KFG30994.1"/>
    <property type="molecule type" value="Genomic_DNA"/>
</dbReference>
<sequence length="670" mass="73735">MTATARRGRRPRTLELPDIEREFEPFLSPTSPSCGGRREQTSITPLSRSRKGTVVSSPKAAATQDETFKAPPRFLEKPDASQCFSDEMSSATWVNFLPRNRLHGVSAVTDVDVPVTMESMEPNALFRTSGSSRQSSSCVREIPSEPATDGDKGFLGMICPCEEPRQSSYTARLSSGRANTRELSGPVNAPFFFSKIKGMSARTEQNNWVQWQPQTTTPPAPCEDPLAGLSSPTLEGFAMPRLSSSRSAVDSVGVSASLSSPSPCRRFRSTCQETERRCDRGRTSKSPAVFPKLRNHLHRRQRTDPACNVGGEWAAEISDSDAIEPMAIKEIQRENRLLKVSVYTITQQAHSEGTDVACIACIEDLQHPNMCDDRKTSKETLAIRQLQAEKQQLQTSLLQTEAARLRDVWLTKTAQAVAAAEMKLRRSYEELQKKRETQHASEVATLQIAQHELEKRLEAAQAQANEAKVTGSGAETHQEQLAQAHAEEARKLREEISALRVTFQKETARLTEAGKEQLAQAQQEIVQLRERCEAEQKQRHELENAAKALSAAPRGSTAAVSGDDIHSKSRRKHVLQVRKLRNAEDVALLKATLAAHRARTTLRALIRNSLQPCQNHFADAGEKPKQAQSKTPTAGNTPTPTNDSHQASPTNQLTAGLGNPPSTNCATSET</sequence>
<dbReference type="AlphaFoldDB" id="A0A086JFS6"/>
<protein>
    <submittedName>
        <fullName evidence="2">Uncharacterized protein</fullName>
    </submittedName>
</protein>
<feature type="region of interest" description="Disordered" evidence="1">
    <location>
        <begin position="21"/>
        <end position="65"/>
    </location>
</feature>
<dbReference type="VEuPathDB" id="ToxoDB:TGDOM2_318220"/>
<evidence type="ECO:0000256" key="1">
    <source>
        <dbReference type="SAM" id="MobiDB-lite"/>
    </source>
</evidence>
<feature type="region of interest" description="Disordered" evidence="1">
    <location>
        <begin position="615"/>
        <end position="670"/>
    </location>
</feature>
<reference evidence="2 3" key="1">
    <citation type="submission" date="2014-02" db="EMBL/GenBank/DDBJ databases">
        <authorList>
            <person name="Sibley D."/>
            <person name="Venepally P."/>
            <person name="Karamycheva S."/>
            <person name="Hadjithomas M."/>
            <person name="Khan A."/>
            <person name="Brunk B."/>
            <person name="Roos D."/>
            <person name="Caler E."/>
            <person name="Lorenzi H."/>
        </authorList>
    </citation>
    <scope>NUCLEOTIDE SEQUENCE [LARGE SCALE GENOMIC DNA]</scope>
    <source>
        <strain evidence="2 3">GAB2-2007-GAL-DOM2</strain>
    </source>
</reference>
<feature type="region of interest" description="Disordered" evidence="1">
    <location>
        <begin position="547"/>
        <end position="570"/>
    </location>
</feature>
<accession>A0A086JFS6</accession>
<proteinExistence type="predicted"/>
<name>A0A086JFS6_TOXGO</name>
<evidence type="ECO:0000313" key="3">
    <source>
        <dbReference type="Proteomes" id="UP000028837"/>
    </source>
</evidence>
<feature type="compositionally biased region" description="Low complexity" evidence="1">
    <location>
        <begin position="631"/>
        <end position="642"/>
    </location>
</feature>
<dbReference type="Proteomes" id="UP000028837">
    <property type="component" value="Unassembled WGS sequence"/>
</dbReference>
<dbReference type="OrthoDB" id="333866at2759"/>
<feature type="compositionally biased region" description="Polar residues" evidence="1">
    <location>
        <begin position="643"/>
        <end position="670"/>
    </location>
</feature>
<evidence type="ECO:0000313" key="2">
    <source>
        <dbReference type="EMBL" id="KFG30994.1"/>
    </source>
</evidence>
<organism evidence="2 3">
    <name type="scientific">Toxoplasma gondii GAB2-2007-GAL-DOM2</name>
    <dbReference type="NCBI Taxonomy" id="1130820"/>
    <lineage>
        <taxon>Eukaryota</taxon>
        <taxon>Sar</taxon>
        <taxon>Alveolata</taxon>
        <taxon>Apicomplexa</taxon>
        <taxon>Conoidasida</taxon>
        <taxon>Coccidia</taxon>
        <taxon>Eucoccidiorida</taxon>
        <taxon>Eimeriorina</taxon>
        <taxon>Sarcocystidae</taxon>
        <taxon>Toxoplasma</taxon>
    </lineage>
</organism>